<feature type="transmembrane region" description="Helical" evidence="8">
    <location>
        <begin position="54"/>
        <end position="74"/>
    </location>
</feature>
<evidence type="ECO:0000256" key="5">
    <source>
        <dbReference type="ARBA" id="ARBA00022824"/>
    </source>
</evidence>
<comment type="pathway">
    <text evidence="2">Glycolipid biosynthesis; glycosylphosphatidylinositol-anchor biosynthesis.</text>
</comment>
<keyword evidence="5" id="KW-0256">Endoplasmic reticulum</keyword>
<keyword evidence="10" id="KW-1185">Reference proteome</keyword>
<dbReference type="GO" id="GO:0005789">
    <property type="term" value="C:endoplasmic reticulum membrane"/>
    <property type="evidence" value="ECO:0007669"/>
    <property type="project" value="UniProtKB-SubCell"/>
</dbReference>
<evidence type="ECO:0000256" key="6">
    <source>
        <dbReference type="ARBA" id="ARBA00022989"/>
    </source>
</evidence>
<dbReference type="Proteomes" id="UP000887568">
    <property type="component" value="Unplaced"/>
</dbReference>
<keyword evidence="4 8" id="KW-0812">Transmembrane</keyword>
<evidence type="ECO:0000256" key="7">
    <source>
        <dbReference type="ARBA" id="ARBA00023136"/>
    </source>
</evidence>
<feature type="transmembrane region" description="Helical" evidence="8">
    <location>
        <begin position="174"/>
        <end position="193"/>
    </location>
</feature>
<dbReference type="EnsemblMetazoa" id="XM_038219418.1">
    <property type="protein sequence ID" value="XP_038075346.1"/>
    <property type="gene ID" value="LOC119743072"/>
</dbReference>
<sequence>MAASMDNTLRYGVPRLSLKFSIFCQVGLLLLLCLSNTVLLTLKWRLNLVENAVYSIRTFSIVYGILQLFLYGVVLREKDSDSVVYKSSNRVTVTSKISGLLKCALWFTLSCLVLHIVIVLFGAAVQEVVEETSILAVLLSTLSTLPCLCVLGTNSEVWNRFTAQRRPQPGLETCVQYAALASLLGAWMGAFTIPLDWDRPWQVWPIPCAIGALLGHTAGVFAGLIHLISLSAKQHMKGKNKSF</sequence>
<dbReference type="RefSeq" id="XP_038075346.1">
    <property type="nucleotide sequence ID" value="XM_038219418.1"/>
</dbReference>
<evidence type="ECO:0000256" key="4">
    <source>
        <dbReference type="ARBA" id="ARBA00022692"/>
    </source>
</evidence>
<evidence type="ECO:0000313" key="9">
    <source>
        <dbReference type="EnsemblMetazoa" id="XP_038075346.1"/>
    </source>
</evidence>
<evidence type="ECO:0008006" key="11">
    <source>
        <dbReference type="Google" id="ProtNLM"/>
    </source>
</evidence>
<evidence type="ECO:0000256" key="1">
    <source>
        <dbReference type="ARBA" id="ARBA00004477"/>
    </source>
</evidence>
<feature type="transmembrane region" description="Helical" evidence="8">
    <location>
        <begin position="104"/>
        <end position="126"/>
    </location>
</feature>
<dbReference type="Pfam" id="PF06699">
    <property type="entry name" value="PIG-F"/>
    <property type="match status" value="1"/>
</dbReference>
<comment type="subcellular location">
    <subcellularLocation>
        <location evidence="1">Endoplasmic reticulum membrane</location>
        <topology evidence="1">Multi-pass membrane protein</topology>
    </subcellularLocation>
</comment>
<organism evidence="9 10">
    <name type="scientific">Patiria miniata</name>
    <name type="common">Bat star</name>
    <name type="synonym">Asterina miniata</name>
    <dbReference type="NCBI Taxonomy" id="46514"/>
    <lineage>
        <taxon>Eukaryota</taxon>
        <taxon>Metazoa</taxon>
        <taxon>Echinodermata</taxon>
        <taxon>Eleutherozoa</taxon>
        <taxon>Asterozoa</taxon>
        <taxon>Asteroidea</taxon>
        <taxon>Valvatacea</taxon>
        <taxon>Valvatida</taxon>
        <taxon>Asterinidae</taxon>
        <taxon>Patiria</taxon>
    </lineage>
</organism>
<keyword evidence="6 8" id="KW-1133">Transmembrane helix</keyword>
<dbReference type="OrthoDB" id="17366at2759"/>
<feature type="transmembrane region" description="Helical" evidence="8">
    <location>
        <begin position="213"/>
        <end position="232"/>
    </location>
</feature>
<evidence type="ECO:0000313" key="10">
    <source>
        <dbReference type="Proteomes" id="UP000887568"/>
    </source>
</evidence>
<dbReference type="InterPro" id="IPR009580">
    <property type="entry name" value="GPI_biosynthesis_protein_Pig-F"/>
</dbReference>
<evidence type="ECO:0000256" key="3">
    <source>
        <dbReference type="ARBA" id="ARBA00022502"/>
    </source>
</evidence>
<dbReference type="GO" id="GO:0006506">
    <property type="term" value="P:GPI anchor biosynthetic process"/>
    <property type="evidence" value="ECO:0007669"/>
    <property type="project" value="UniProtKB-KW"/>
</dbReference>
<evidence type="ECO:0000256" key="2">
    <source>
        <dbReference type="ARBA" id="ARBA00004687"/>
    </source>
</evidence>
<keyword evidence="7 8" id="KW-0472">Membrane</keyword>
<protein>
    <recommendedName>
        <fullName evidence="11">Phosphatidylinositol-glycan biosynthesis class F protein</fullName>
    </recommendedName>
</protein>
<accession>A0A914BHJ5</accession>
<dbReference type="AlphaFoldDB" id="A0A914BHJ5"/>
<keyword evidence="3" id="KW-0337">GPI-anchor biosynthesis</keyword>
<reference evidence="9" key="1">
    <citation type="submission" date="2022-11" db="UniProtKB">
        <authorList>
            <consortium name="EnsemblMetazoa"/>
        </authorList>
    </citation>
    <scope>IDENTIFICATION</scope>
</reference>
<dbReference type="OMA" id="WMGAFTI"/>
<dbReference type="GeneID" id="119743072"/>
<evidence type="ECO:0000256" key="8">
    <source>
        <dbReference type="SAM" id="Phobius"/>
    </source>
</evidence>
<proteinExistence type="predicted"/>
<name>A0A914BHJ5_PATMI</name>
<feature type="transmembrane region" description="Helical" evidence="8">
    <location>
        <begin position="20"/>
        <end position="42"/>
    </location>
</feature>
<feature type="transmembrane region" description="Helical" evidence="8">
    <location>
        <begin position="132"/>
        <end position="153"/>
    </location>
</feature>